<feature type="signal peptide" evidence="1">
    <location>
        <begin position="1"/>
        <end position="20"/>
    </location>
</feature>
<feature type="chain" id="PRO_5046369282" evidence="1">
    <location>
        <begin position="21"/>
        <end position="308"/>
    </location>
</feature>
<gene>
    <name evidence="2" type="ORF">MUN68_009380</name>
</gene>
<sequence length="308" mass="36694">MRNMRISTIILLFFTVILNAQENSEKAKEFLNALNSDKLITEYYGKYKNKILESTNLVFNDYDLDITDITTLKEYNTSIDKNFKFYIQEANDRTLQIYSNYEKDRLQKFINLTKTEPDFNKVLVETNYSKIVENIIREHSEYVSHDIPFIIKEIKAISKPLKLRLVIDNDTISNVAETDFNLELVTKNEKYKRIKILNRENSEIEIPNDLEYNDLEYIILSYNNEQYIFFENHYENLPKELRAVMSDEVKELHNPISKYCFEKLLFWEIVIDNDPKNNPDYQLIKRPDKKIKGLISFKTRSTSIGRIK</sequence>
<proteinExistence type="predicted"/>
<evidence type="ECO:0000256" key="1">
    <source>
        <dbReference type="SAM" id="SignalP"/>
    </source>
</evidence>
<evidence type="ECO:0000313" key="3">
    <source>
        <dbReference type="Proteomes" id="UP001202717"/>
    </source>
</evidence>
<keyword evidence="3" id="KW-1185">Reference proteome</keyword>
<keyword evidence="1" id="KW-0732">Signal</keyword>
<reference evidence="2 3" key="1">
    <citation type="submission" date="2023-01" db="EMBL/GenBank/DDBJ databases">
        <title>Psychroserpens ponticola sp. nov., isolated from seawater.</title>
        <authorList>
            <person name="Kristyanto S."/>
            <person name="Jung J."/>
            <person name="Kim J.M."/>
            <person name="Jeon C.O."/>
        </authorList>
    </citation>
    <scope>NUCLEOTIDE SEQUENCE [LARGE SCALE GENOMIC DNA]</scope>
    <source>
        <strain evidence="2 3">MSW6</strain>
    </source>
</reference>
<dbReference type="EMBL" id="CP116221">
    <property type="protein sequence ID" value="WCO00283.1"/>
    <property type="molecule type" value="Genomic_DNA"/>
</dbReference>
<protein>
    <submittedName>
        <fullName evidence="2">Uncharacterized protein</fullName>
    </submittedName>
</protein>
<dbReference type="Proteomes" id="UP001202717">
    <property type="component" value="Chromosome"/>
</dbReference>
<evidence type="ECO:0000313" key="2">
    <source>
        <dbReference type="EMBL" id="WCO00283.1"/>
    </source>
</evidence>
<organism evidence="2 3">
    <name type="scientific">Psychroserpens ponticola</name>
    <dbReference type="NCBI Taxonomy" id="2932268"/>
    <lineage>
        <taxon>Bacteria</taxon>
        <taxon>Pseudomonadati</taxon>
        <taxon>Bacteroidota</taxon>
        <taxon>Flavobacteriia</taxon>
        <taxon>Flavobacteriales</taxon>
        <taxon>Flavobacteriaceae</taxon>
        <taxon>Psychroserpens</taxon>
    </lineage>
</organism>
<accession>A0ABY7RTW1</accession>
<dbReference type="RefSeq" id="WP_249997308.1">
    <property type="nucleotide sequence ID" value="NZ_CP116221.1"/>
</dbReference>
<name>A0ABY7RTW1_9FLAO</name>